<proteinExistence type="predicted"/>
<dbReference type="EMBL" id="FMZH01000008">
    <property type="protein sequence ID" value="SDD85973.1"/>
    <property type="molecule type" value="Genomic_DNA"/>
</dbReference>
<dbReference type="STRING" id="390242.SAMN04488024_108175"/>
<dbReference type="AlphaFoldDB" id="A0A1G6Y7N0"/>
<organism evidence="1 2">
    <name type="scientific">Pedobacter soli</name>
    <dbReference type="NCBI Taxonomy" id="390242"/>
    <lineage>
        <taxon>Bacteria</taxon>
        <taxon>Pseudomonadati</taxon>
        <taxon>Bacteroidota</taxon>
        <taxon>Sphingobacteriia</taxon>
        <taxon>Sphingobacteriales</taxon>
        <taxon>Sphingobacteriaceae</taxon>
        <taxon>Pedobacter</taxon>
    </lineage>
</organism>
<keyword evidence="2" id="KW-1185">Reference proteome</keyword>
<dbReference type="RefSeq" id="WP_090771010.1">
    <property type="nucleotide sequence ID" value="NZ_FMZH01000008.1"/>
</dbReference>
<gene>
    <name evidence="1" type="ORF">SAMN04488024_108175</name>
</gene>
<reference evidence="2" key="1">
    <citation type="submission" date="2016-10" db="EMBL/GenBank/DDBJ databases">
        <authorList>
            <person name="Varghese N."/>
            <person name="Submissions S."/>
        </authorList>
    </citation>
    <scope>NUCLEOTIDE SEQUENCE [LARGE SCALE GENOMIC DNA]</scope>
    <source>
        <strain evidence="2">DSM 18609</strain>
    </source>
</reference>
<accession>A0A1G6Y7N0</accession>
<sequence length="106" mass="11567">MTEKVLSVISSTLEILKDDPSTLVINAYGTVKTGGWSNGKLSPYVYIVPPADGIYEFDFVANKPVGIVTEVITPIHSKPYFLAKFPSDLKGVKIYASTNFIVETLP</sequence>
<name>A0A1G6Y7N0_9SPHI</name>
<dbReference type="Proteomes" id="UP000199455">
    <property type="component" value="Unassembled WGS sequence"/>
</dbReference>
<protein>
    <submittedName>
        <fullName evidence="1">Uncharacterized protein</fullName>
    </submittedName>
</protein>
<evidence type="ECO:0000313" key="1">
    <source>
        <dbReference type="EMBL" id="SDD85973.1"/>
    </source>
</evidence>
<evidence type="ECO:0000313" key="2">
    <source>
        <dbReference type="Proteomes" id="UP000199455"/>
    </source>
</evidence>